<name>A0ABU8FG73_9BACI</name>
<dbReference type="EMBL" id="JBAWSX010000004">
    <property type="protein sequence ID" value="MEI4801689.1"/>
    <property type="molecule type" value="Genomic_DNA"/>
</dbReference>
<comment type="caution">
    <text evidence="2">The sequence shown here is derived from an EMBL/GenBank/DDBJ whole genome shotgun (WGS) entry which is preliminary data.</text>
</comment>
<proteinExistence type="predicted"/>
<evidence type="ECO:0000313" key="2">
    <source>
        <dbReference type="EMBL" id="MEI4801689.1"/>
    </source>
</evidence>
<evidence type="ECO:0000259" key="1">
    <source>
        <dbReference type="Pfam" id="PF12671"/>
    </source>
</evidence>
<dbReference type="InterPro" id="IPR024301">
    <property type="entry name" value="Amidase_6"/>
</dbReference>
<reference evidence="2 3" key="1">
    <citation type="submission" date="2024-01" db="EMBL/GenBank/DDBJ databases">
        <title>Seven novel Bacillus-like species.</title>
        <authorList>
            <person name="Liu G."/>
        </authorList>
    </citation>
    <scope>NUCLEOTIDE SEQUENCE [LARGE SCALE GENOMIC DNA]</scope>
    <source>
        <strain evidence="2 3">FJAT-51639</strain>
    </source>
</reference>
<organism evidence="2 3">
    <name type="scientific">Bacillus bruguierae</name>
    <dbReference type="NCBI Taxonomy" id="3127667"/>
    <lineage>
        <taxon>Bacteria</taxon>
        <taxon>Bacillati</taxon>
        <taxon>Bacillota</taxon>
        <taxon>Bacilli</taxon>
        <taxon>Bacillales</taxon>
        <taxon>Bacillaceae</taxon>
        <taxon>Bacillus</taxon>
    </lineage>
</organism>
<sequence>MKFKKKIMYTTLFFGILVTQNTLDNTIALASTIDNYQKNQDELVTNNLAENQQLNIKNALDYANNWWNKRNPEYAKWDPNDCMNYVSQILKAGGIKETLPSTIPPSGIDTNKNYWYSKKQGYNIFTESSTWINVEDFYTFWSKTQKVITPDKLNIMRDIEVGDVIQLQKKSGGSYYHAMFVVKKDAETVYLTGHTNDREALDIRNIQGDNFRVIKFSS</sequence>
<keyword evidence="3" id="KW-1185">Reference proteome</keyword>
<gene>
    <name evidence="2" type="ORF">WAZ07_10175</name>
</gene>
<dbReference type="Proteomes" id="UP001372526">
    <property type="component" value="Unassembled WGS sequence"/>
</dbReference>
<dbReference type="PANTHER" id="PTHR40032">
    <property type="entry name" value="EXPORTED PROTEIN-RELATED"/>
    <property type="match status" value="1"/>
</dbReference>
<dbReference type="PANTHER" id="PTHR40032:SF1">
    <property type="entry name" value="EXPORTED PROTEIN"/>
    <property type="match status" value="1"/>
</dbReference>
<accession>A0ABU8FG73</accession>
<feature type="domain" description="Putative amidase" evidence="1">
    <location>
        <begin position="55"/>
        <end position="210"/>
    </location>
</feature>
<dbReference type="RefSeq" id="WP_336472337.1">
    <property type="nucleotide sequence ID" value="NZ_JBAWSX010000004.1"/>
</dbReference>
<protein>
    <submittedName>
        <fullName evidence="2">Amidase domain-containing protein</fullName>
    </submittedName>
</protein>
<dbReference type="Pfam" id="PF12671">
    <property type="entry name" value="Amidase_6"/>
    <property type="match status" value="1"/>
</dbReference>
<evidence type="ECO:0000313" key="3">
    <source>
        <dbReference type="Proteomes" id="UP001372526"/>
    </source>
</evidence>